<dbReference type="GO" id="GO:0006571">
    <property type="term" value="P:tyrosine biosynthetic process"/>
    <property type="evidence" value="ECO:0007669"/>
    <property type="project" value="InterPro"/>
</dbReference>
<accession>A0A0G2J4G9</accession>
<dbReference type="EMBL" id="JXQG01000048">
    <property type="protein sequence ID" value="KKZ11587.1"/>
    <property type="molecule type" value="Genomic_DNA"/>
</dbReference>
<sequence length="288" mass="30381">MRSCLEKRPVGLVGLGLIGGSIGLDLKALGVPTVALAHRARTVDRARQRGLVDVVSTDPAVLREAGLVVLCLPLDRLLAPTPQLLSALPRQALVSDVGSVKGPVLAAWQAARPGRFIGGHPMAGTTAAGVDAGQPGLFQGRPWALTATEATSSADLHLLEALIGALGARVIHCTAQDHDHAVALVSHLPVLVSAALLRTVASEQNQPIRHLAESLASSGFADTTRVGGGNPQLGVLMASHNRYALQQVLHHYRDSLDTLEDLVREERWDPLCAALQQTRALRQKIVSP</sequence>
<dbReference type="PATRIC" id="fig|1604020.3.peg.1481"/>
<dbReference type="Proteomes" id="UP000035067">
    <property type="component" value="Unassembled WGS sequence"/>
</dbReference>
<dbReference type="SUPFAM" id="SSF51735">
    <property type="entry name" value="NAD(P)-binding Rossmann-fold domains"/>
    <property type="match status" value="1"/>
</dbReference>
<reference evidence="4 5" key="1">
    <citation type="submission" date="2015-01" db="EMBL/GenBank/DDBJ databases">
        <title>Lifestyle Evolution in Cyanobacterial Symbionts of Sponges.</title>
        <authorList>
            <person name="Burgsdorf I."/>
            <person name="Slaby B.M."/>
            <person name="Handley K.M."/>
            <person name="Haber M."/>
            <person name="Blom J."/>
            <person name="Marshall C.W."/>
            <person name="Gilbert J.A."/>
            <person name="Hentschel U."/>
            <person name="Steindler L."/>
        </authorList>
    </citation>
    <scope>NUCLEOTIDE SEQUENCE [LARGE SCALE GENOMIC DNA]</scope>
    <source>
        <strain evidence="4">SP3</strain>
    </source>
</reference>
<dbReference type="InterPro" id="IPR008927">
    <property type="entry name" value="6-PGluconate_DH-like_C_sf"/>
</dbReference>
<dbReference type="PANTHER" id="PTHR21363:SF0">
    <property type="entry name" value="PREPHENATE DEHYDROGENASE [NADP(+)]"/>
    <property type="match status" value="1"/>
</dbReference>
<keyword evidence="2" id="KW-0560">Oxidoreductase</keyword>
<name>A0A0G2J4G9_9SYNE</name>
<dbReference type="Gene3D" id="1.10.3660.10">
    <property type="entry name" value="6-phosphogluconate dehydrogenase C-terminal like domain"/>
    <property type="match status" value="1"/>
</dbReference>
<evidence type="ECO:0000256" key="1">
    <source>
        <dbReference type="ARBA" id="ARBA00007964"/>
    </source>
</evidence>
<dbReference type="PANTHER" id="PTHR21363">
    <property type="entry name" value="PREPHENATE DEHYDROGENASE"/>
    <property type="match status" value="1"/>
</dbReference>
<dbReference type="Pfam" id="PF02153">
    <property type="entry name" value="PDH_N"/>
    <property type="match status" value="1"/>
</dbReference>
<organism evidence="4 5">
    <name type="scientific">Candidatus Synechococcus spongiarum SP3</name>
    <dbReference type="NCBI Taxonomy" id="1604020"/>
    <lineage>
        <taxon>Bacteria</taxon>
        <taxon>Bacillati</taxon>
        <taxon>Cyanobacteriota</taxon>
        <taxon>Cyanophyceae</taxon>
        <taxon>Synechococcales</taxon>
        <taxon>Synechococcaceae</taxon>
        <taxon>Synechococcus</taxon>
    </lineage>
</organism>
<dbReference type="PROSITE" id="PS51176">
    <property type="entry name" value="PDH_ADH"/>
    <property type="match status" value="1"/>
</dbReference>
<comment type="caution">
    <text evidence="4">The sequence shown here is derived from an EMBL/GenBank/DDBJ whole genome shotgun (WGS) entry which is preliminary data.</text>
</comment>
<evidence type="ECO:0000259" key="3">
    <source>
        <dbReference type="PROSITE" id="PS51176"/>
    </source>
</evidence>
<dbReference type="GO" id="GO:0070403">
    <property type="term" value="F:NAD+ binding"/>
    <property type="evidence" value="ECO:0007669"/>
    <property type="project" value="InterPro"/>
</dbReference>
<dbReference type="Gene3D" id="3.40.50.720">
    <property type="entry name" value="NAD(P)-binding Rossmann-like Domain"/>
    <property type="match status" value="1"/>
</dbReference>
<evidence type="ECO:0000256" key="2">
    <source>
        <dbReference type="ARBA" id="ARBA00023002"/>
    </source>
</evidence>
<dbReference type="SUPFAM" id="SSF48179">
    <property type="entry name" value="6-phosphogluconate dehydrogenase C-terminal domain-like"/>
    <property type="match status" value="1"/>
</dbReference>
<dbReference type="NCBIfam" id="NF005650">
    <property type="entry name" value="PRK07417.1"/>
    <property type="match status" value="1"/>
</dbReference>
<dbReference type="InterPro" id="IPR003099">
    <property type="entry name" value="Prephen_DH"/>
</dbReference>
<dbReference type="InterPro" id="IPR046826">
    <property type="entry name" value="PDH_N"/>
</dbReference>
<protein>
    <submittedName>
        <fullName evidence="4">Arogenate dehydrogenase</fullName>
    </submittedName>
</protein>
<feature type="domain" description="Prephenate/arogenate dehydrogenase" evidence="3">
    <location>
        <begin position="8"/>
        <end position="288"/>
    </location>
</feature>
<evidence type="ECO:0000313" key="4">
    <source>
        <dbReference type="EMBL" id="KKZ11587.1"/>
    </source>
</evidence>
<gene>
    <name evidence="4" type="ORF">TE42_07620</name>
</gene>
<dbReference type="Pfam" id="PF20463">
    <property type="entry name" value="PDH_C"/>
    <property type="match status" value="1"/>
</dbReference>
<comment type="similarity">
    <text evidence="1">Belongs to the prephenate/arogenate dehydrogenase family.</text>
</comment>
<dbReference type="GO" id="GO:0004665">
    <property type="term" value="F:prephenate dehydrogenase (NADP+) activity"/>
    <property type="evidence" value="ECO:0007669"/>
    <property type="project" value="InterPro"/>
</dbReference>
<proteinExistence type="inferred from homology"/>
<dbReference type="InterPro" id="IPR046825">
    <property type="entry name" value="PDH_C"/>
</dbReference>
<dbReference type="InterPro" id="IPR036291">
    <property type="entry name" value="NAD(P)-bd_dom_sf"/>
</dbReference>
<dbReference type="AlphaFoldDB" id="A0A0G2J4G9"/>
<dbReference type="InterPro" id="IPR050812">
    <property type="entry name" value="Preph/Arog_dehydrog"/>
</dbReference>
<dbReference type="GO" id="GO:0008977">
    <property type="term" value="F:prephenate dehydrogenase (NAD+) activity"/>
    <property type="evidence" value="ECO:0007669"/>
    <property type="project" value="InterPro"/>
</dbReference>
<evidence type="ECO:0000313" key="5">
    <source>
        <dbReference type="Proteomes" id="UP000035067"/>
    </source>
</evidence>